<dbReference type="InterPro" id="IPR052018">
    <property type="entry name" value="PHP_domain"/>
</dbReference>
<dbReference type="InterPro" id="IPR016195">
    <property type="entry name" value="Pol/histidinol_Pase-like"/>
</dbReference>
<dbReference type="Gene3D" id="3.20.20.140">
    <property type="entry name" value="Metal-dependent hydrolases"/>
    <property type="match status" value="1"/>
</dbReference>
<dbReference type="GO" id="GO:0035312">
    <property type="term" value="F:5'-3' DNA exonuclease activity"/>
    <property type="evidence" value="ECO:0007669"/>
    <property type="project" value="TreeGrafter"/>
</dbReference>
<reference evidence="2" key="2">
    <citation type="submission" date="2020-09" db="EMBL/GenBank/DDBJ databases">
        <authorList>
            <person name="Sun Q."/>
            <person name="Zhou Y."/>
        </authorList>
    </citation>
    <scope>NUCLEOTIDE SEQUENCE</scope>
    <source>
        <strain evidence="2">CGMCC 1.16134</strain>
    </source>
</reference>
<keyword evidence="3" id="KW-1185">Reference proteome</keyword>
<comment type="caution">
    <text evidence="2">The sequence shown here is derived from an EMBL/GenBank/DDBJ whole genome shotgun (WGS) entry which is preliminary data.</text>
</comment>
<dbReference type="InterPro" id="IPR003141">
    <property type="entry name" value="Pol/His_phosphatase_N"/>
</dbReference>
<dbReference type="RefSeq" id="WP_189023840.1">
    <property type="nucleotide sequence ID" value="NZ_BMKR01000006.1"/>
</dbReference>
<name>A0A917FG23_9BACL</name>
<accession>A0A917FG23</accession>
<evidence type="ECO:0000313" key="2">
    <source>
        <dbReference type="EMBL" id="GGF72449.1"/>
    </source>
</evidence>
<dbReference type="InterPro" id="IPR004013">
    <property type="entry name" value="PHP_dom"/>
</dbReference>
<dbReference type="SMART" id="SM00481">
    <property type="entry name" value="POLIIIAc"/>
    <property type="match status" value="1"/>
</dbReference>
<reference evidence="2" key="1">
    <citation type="journal article" date="2014" name="Int. J. Syst. Evol. Microbiol.">
        <title>Complete genome sequence of Corynebacterium casei LMG S-19264T (=DSM 44701T), isolated from a smear-ripened cheese.</title>
        <authorList>
            <consortium name="US DOE Joint Genome Institute (JGI-PGF)"/>
            <person name="Walter F."/>
            <person name="Albersmeier A."/>
            <person name="Kalinowski J."/>
            <person name="Ruckert C."/>
        </authorList>
    </citation>
    <scope>NUCLEOTIDE SEQUENCE</scope>
    <source>
        <strain evidence="2">CGMCC 1.16134</strain>
    </source>
</reference>
<sequence length="365" mass="39987">MTIRWVACELHTHTVHSDASHTLDEMATAARELELDWIALTDHNTVSGWAFKEQVEAKRGIGILSGLEWTTFYGHMLTLGANVLHHADWRFTGPDDIDEGIAGIHKSGGLAGIAHPFRIGSPICTGCYWEFTIGKWKALDYIEVWNGPSPHMKAFNQRAYLFWTELLNRGLRIPAVSGRDWHHSLLSSEATLAVTYLGVHEEAAAGYAGGGAALESAVQDPRKGVSEPQLLEAIRLGAVSVTQGPLLKLYARETGREENRTFGIGEVARVDPSAGSRLSLTVEADFEVRKRQWSLEGQELKLCLVGSAGIVAEWIVPPVSAAFKTCSDMTGQRWIRAELYGTMNGQAGLLAFTNCIYVEEGSLTL</sequence>
<dbReference type="PANTHER" id="PTHR42924">
    <property type="entry name" value="EXONUCLEASE"/>
    <property type="match status" value="1"/>
</dbReference>
<protein>
    <recommendedName>
        <fullName evidence="1">Polymerase/histidinol phosphatase N-terminal domain-containing protein</fullName>
    </recommendedName>
</protein>
<dbReference type="Pfam" id="PF02811">
    <property type="entry name" value="PHP"/>
    <property type="match status" value="1"/>
</dbReference>
<dbReference type="AlphaFoldDB" id="A0A917FG23"/>
<evidence type="ECO:0000313" key="3">
    <source>
        <dbReference type="Proteomes" id="UP000637643"/>
    </source>
</evidence>
<feature type="domain" description="Polymerase/histidinol phosphatase N-terminal" evidence="1">
    <location>
        <begin position="8"/>
        <end position="73"/>
    </location>
</feature>
<evidence type="ECO:0000259" key="1">
    <source>
        <dbReference type="SMART" id="SM00481"/>
    </source>
</evidence>
<gene>
    <name evidence="2" type="ORF">GCM10010912_16980</name>
</gene>
<dbReference type="SUPFAM" id="SSF89550">
    <property type="entry name" value="PHP domain-like"/>
    <property type="match status" value="1"/>
</dbReference>
<proteinExistence type="predicted"/>
<dbReference type="EMBL" id="BMKR01000006">
    <property type="protein sequence ID" value="GGF72449.1"/>
    <property type="molecule type" value="Genomic_DNA"/>
</dbReference>
<organism evidence="2 3">
    <name type="scientific">Paenibacillus albidus</name>
    <dbReference type="NCBI Taxonomy" id="2041023"/>
    <lineage>
        <taxon>Bacteria</taxon>
        <taxon>Bacillati</taxon>
        <taxon>Bacillota</taxon>
        <taxon>Bacilli</taxon>
        <taxon>Bacillales</taxon>
        <taxon>Paenibacillaceae</taxon>
        <taxon>Paenibacillus</taxon>
    </lineage>
</organism>
<dbReference type="Proteomes" id="UP000637643">
    <property type="component" value="Unassembled WGS sequence"/>
</dbReference>
<dbReference type="GO" id="GO:0004534">
    <property type="term" value="F:5'-3' RNA exonuclease activity"/>
    <property type="evidence" value="ECO:0007669"/>
    <property type="project" value="TreeGrafter"/>
</dbReference>
<dbReference type="NCBIfam" id="NF038032">
    <property type="entry name" value="CehA_McbA_metalo"/>
    <property type="match status" value="1"/>
</dbReference>
<dbReference type="PANTHER" id="PTHR42924:SF3">
    <property type="entry name" value="POLYMERASE_HISTIDINOL PHOSPHATASE N-TERMINAL DOMAIN-CONTAINING PROTEIN"/>
    <property type="match status" value="1"/>
</dbReference>